<dbReference type="PROSITE" id="PS51257">
    <property type="entry name" value="PROKAR_LIPOPROTEIN"/>
    <property type="match status" value="1"/>
</dbReference>
<protein>
    <submittedName>
        <fullName evidence="1">DUF4344 domain-containing metallopeptidase</fullName>
    </submittedName>
</protein>
<dbReference type="Pfam" id="PF14247">
    <property type="entry name" value="DUF4344"/>
    <property type="match status" value="1"/>
</dbReference>
<gene>
    <name evidence="1" type="ORF">J0895_09575</name>
</gene>
<name>A0ABS3FQF4_9CYAN</name>
<accession>A0ABS3FQF4</accession>
<evidence type="ECO:0000313" key="1">
    <source>
        <dbReference type="EMBL" id="MBO0349351.1"/>
    </source>
</evidence>
<dbReference type="EMBL" id="JAFLQW010000262">
    <property type="protein sequence ID" value="MBO0349351.1"/>
    <property type="molecule type" value="Genomic_DNA"/>
</dbReference>
<keyword evidence="2" id="KW-1185">Reference proteome</keyword>
<dbReference type="Proteomes" id="UP000664844">
    <property type="component" value="Unassembled WGS sequence"/>
</dbReference>
<dbReference type="RefSeq" id="WP_207087878.1">
    <property type="nucleotide sequence ID" value="NZ_JAFLQW010000262.1"/>
</dbReference>
<reference evidence="1 2" key="1">
    <citation type="submission" date="2021-03" db="EMBL/GenBank/DDBJ databases">
        <title>Metabolic Capacity of the Antarctic Cyanobacterium Phormidium pseudopriestleyi that Sustains Oxygenic Photosynthesis in the Presence of Hydrogen Sulfide.</title>
        <authorList>
            <person name="Lumian J.E."/>
            <person name="Jungblut A.D."/>
            <person name="Dillon M.L."/>
            <person name="Hawes I."/>
            <person name="Doran P.T."/>
            <person name="Mackey T.J."/>
            <person name="Dick G.J."/>
            <person name="Grettenberger C.L."/>
            <person name="Sumner D.Y."/>
        </authorList>
    </citation>
    <scope>NUCLEOTIDE SEQUENCE [LARGE SCALE GENOMIC DNA]</scope>
    <source>
        <strain evidence="1 2">FRX01</strain>
    </source>
</reference>
<dbReference type="InterPro" id="IPR025644">
    <property type="entry name" value="DUF4344"/>
</dbReference>
<organism evidence="1 2">
    <name type="scientific">Phormidium pseudopriestleyi FRX01</name>
    <dbReference type="NCBI Taxonomy" id="1759528"/>
    <lineage>
        <taxon>Bacteria</taxon>
        <taxon>Bacillati</taxon>
        <taxon>Cyanobacteriota</taxon>
        <taxon>Cyanophyceae</taxon>
        <taxon>Oscillatoriophycideae</taxon>
        <taxon>Oscillatoriales</taxon>
        <taxon>Oscillatoriaceae</taxon>
        <taxon>Phormidium</taxon>
    </lineage>
</organism>
<comment type="caution">
    <text evidence="1">The sequence shown here is derived from an EMBL/GenBank/DDBJ whole genome shotgun (WGS) entry which is preliminary data.</text>
</comment>
<evidence type="ECO:0000313" key="2">
    <source>
        <dbReference type="Proteomes" id="UP000664844"/>
    </source>
</evidence>
<proteinExistence type="predicted"/>
<sequence>MNILRDRLRRIYVTLMSLVFMNPVLIGCTEIEIESNPRESEISATATPIGKARSSGNLKRTTTAINSRTTIQQTAQTDELEDTGDILIFHTPVEDETYQEVHDIIKESQIFEEIAETINELLILPNDIPVYFMECGEENAYYDPSEVEITMCYELIERYKQIFTEEVETDEEYIAEVINAGLFTFFHELGHALVDQLELPITGREEDVVDEFAAIILLQAGEEGENAVLSGVWQFAVDAEEEAELEELTYWGEHSLNIQRYYNMACLVYGSNPEKYKFLVEDEDLPAERAEGCEYEYAQKSQSWEVLLSPYYQE</sequence>